<dbReference type="Gene3D" id="3.90.550.10">
    <property type="entry name" value="Spore Coat Polysaccharide Biosynthesis Protein SpsA, Chain A"/>
    <property type="match status" value="1"/>
</dbReference>
<organism evidence="2 3">
    <name type="scientific">Congzhengia minquanensis</name>
    <dbReference type="NCBI Taxonomy" id="2763657"/>
    <lineage>
        <taxon>Bacteria</taxon>
        <taxon>Bacillati</taxon>
        <taxon>Bacillota</taxon>
        <taxon>Clostridia</taxon>
        <taxon>Eubacteriales</taxon>
        <taxon>Oscillospiraceae</taxon>
        <taxon>Congzhengia</taxon>
    </lineage>
</organism>
<keyword evidence="3" id="KW-1185">Reference proteome</keyword>
<dbReference type="Proteomes" id="UP000611762">
    <property type="component" value="Unassembled WGS sequence"/>
</dbReference>
<dbReference type="RefSeq" id="WP_249311703.1">
    <property type="nucleotide sequence ID" value="NZ_JACRSU010000002.1"/>
</dbReference>
<dbReference type="PANTHER" id="PTHR22916">
    <property type="entry name" value="GLYCOSYLTRANSFERASE"/>
    <property type="match status" value="1"/>
</dbReference>
<gene>
    <name evidence="2" type="ORF">H8698_06000</name>
</gene>
<protein>
    <submittedName>
        <fullName evidence="2">Glycosyltransferase family 2 protein</fullName>
    </submittedName>
</protein>
<dbReference type="EMBL" id="JACRSU010000002">
    <property type="protein sequence ID" value="MBC8540524.1"/>
    <property type="molecule type" value="Genomic_DNA"/>
</dbReference>
<reference evidence="2" key="1">
    <citation type="submission" date="2020-08" db="EMBL/GenBank/DDBJ databases">
        <title>Genome public.</title>
        <authorList>
            <person name="Liu C."/>
            <person name="Sun Q."/>
        </authorList>
    </citation>
    <scope>NUCLEOTIDE SEQUENCE</scope>
    <source>
        <strain evidence="2">H8</strain>
    </source>
</reference>
<evidence type="ECO:0000313" key="2">
    <source>
        <dbReference type="EMBL" id="MBC8540524.1"/>
    </source>
</evidence>
<dbReference type="GO" id="GO:0016758">
    <property type="term" value="F:hexosyltransferase activity"/>
    <property type="evidence" value="ECO:0007669"/>
    <property type="project" value="UniProtKB-ARBA"/>
</dbReference>
<evidence type="ECO:0000259" key="1">
    <source>
        <dbReference type="Pfam" id="PF00535"/>
    </source>
</evidence>
<comment type="caution">
    <text evidence="2">The sequence shown here is derived from an EMBL/GenBank/DDBJ whole genome shotgun (WGS) entry which is preliminary data.</text>
</comment>
<dbReference type="Pfam" id="PF00535">
    <property type="entry name" value="Glycos_transf_2"/>
    <property type="match status" value="1"/>
</dbReference>
<accession>A0A926DNM4</accession>
<dbReference type="SUPFAM" id="SSF53448">
    <property type="entry name" value="Nucleotide-diphospho-sugar transferases"/>
    <property type="match status" value="1"/>
</dbReference>
<dbReference type="PANTHER" id="PTHR22916:SF3">
    <property type="entry name" value="UDP-GLCNAC:BETAGAL BETA-1,3-N-ACETYLGLUCOSAMINYLTRANSFERASE-LIKE PROTEIN 1"/>
    <property type="match status" value="1"/>
</dbReference>
<dbReference type="AlphaFoldDB" id="A0A926DNM4"/>
<sequence length="249" mass="28896">MHKLVSVITPTFNCGAYILETIRSVQAQTFDNWEMIIADDCSADDTKEIVGQACEKDPRIKYVRLKTNSGAAVARTEAMKLAKGNYMAFLDSDDLWKPEKLEKQLAFMEANRYPFTATAYEKIDESGRKLNKIVNVIDRTSYNRLLLDCPIGNSTVMYDVDKMGKFEVPNIKKRNDDALWLKMLKQEKYIYGLHEVLMEYRVRPNSISSNKLSLVKYHWKLYREIEHLSVLRSAFHIVVWGALKIFHIK</sequence>
<dbReference type="InterPro" id="IPR001173">
    <property type="entry name" value="Glyco_trans_2-like"/>
</dbReference>
<feature type="domain" description="Glycosyltransferase 2-like" evidence="1">
    <location>
        <begin position="6"/>
        <end position="133"/>
    </location>
</feature>
<dbReference type="CDD" id="cd00761">
    <property type="entry name" value="Glyco_tranf_GTA_type"/>
    <property type="match status" value="1"/>
</dbReference>
<evidence type="ECO:0000313" key="3">
    <source>
        <dbReference type="Proteomes" id="UP000611762"/>
    </source>
</evidence>
<proteinExistence type="predicted"/>
<dbReference type="FunFam" id="3.90.550.10:FF:000130">
    <property type="entry name" value="Family 2 glycosyl transferase"/>
    <property type="match status" value="1"/>
</dbReference>
<name>A0A926DNM4_9FIRM</name>
<dbReference type="InterPro" id="IPR029044">
    <property type="entry name" value="Nucleotide-diphossugar_trans"/>
</dbReference>